<dbReference type="RefSeq" id="WP_210088734.1">
    <property type="nucleotide sequence ID" value="NZ_JAGGKG010000006.1"/>
</dbReference>
<protein>
    <recommendedName>
        <fullName evidence="2">dTDP-4-dehydrorhamnose reductase</fullName>
        <ecNumber evidence="2">1.1.1.133</ecNumber>
    </recommendedName>
</protein>
<comment type="function">
    <text evidence="2">Catalyzes the reduction of dTDP-6-deoxy-L-lyxo-4-hexulose to yield dTDP-L-rhamnose.</text>
</comment>
<dbReference type="InterPro" id="IPR036291">
    <property type="entry name" value="NAD(P)-bd_dom_sf"/>
</dbReference>
<dbReference type="PANTHER" id="PTHR10491">
    <property type="entry name" value="DTDP-4-DEHYDRORHAMNOSE REDUCTASE"/>
    <property type="match status" value="1"/>
</dbReference>
<dbReference type="EC" id="1.1.1.133" evidence="2"/>
<dbReference type="EMBL" id="JAGGKG010000006">
    <property type="protein sequence ID" value="MBP1905102.1"/>
    <property type="molecule type" value="Genomic_DNA"/>
</dbReference>
<proteinExistence type="inferred from homology"/>
<comment type="pathway">
    <text evidence="2">Carbohydrate biosynthesis; dTDP-L-rhamnose biosynthesis.</text>
</comment>
<dbReference type="Pfam" id="PF04321">
    <property type="entry name" value="RmlD_sub_bind"/>
    <property type="match status" value="1"/>
</dbReference>
<reference evidence="4 5" key="1">
    <citation type="submission" date="2021-03" db="EMBL/GenBank/DDBJ databases">
        <title>Genomic Encyclopedia of Type Strains, Phase IV (KMG-IV): sequencing the most valuable type-strain genomes for metagenomic binning, comparative biology and taxonomic classification.</title>
        <authorList>
            <person name="Goeker M."/>
        </authorList>
    </citation>
    <scope>NUCLEOTIDE SEQUENCE [LARGE SCALE GENOMIC DNA]</scope>
    <source>
        <strain evidence="4 5">DSM 14349</strain>
    </source>
</reference>
<evidence type="ECO:0000256" key="1">
    <source>
        <dbReference type="ARBA" id="ARBA00010944"/>
    </source>
</evidence>
<gene>
    <name evidence="4" type="ORF">J2Z32_001727</name>
</gene>
<feature type="domain" description="RmlD-like substrate binding" evidence="3">
    <location>
        <begin position="1"/>
        <end position="220"/>
    </location>
</feature>
<evidence type="ECO:0000256" key="2">
    <source>
        <dbReference type="RuleBase" id="RU364082"/>
    </source>
</evidence>
<dbReference type="Gene3D" id="3.40.50.720">
    <property type="entry name" value="NAD(P)-binding Rossmann-like Domain"/>
    <property type="match status" value="1"/>
</dbReference>
<keyword evidence="2" id="KW-0521">NADP</keyword>
<evidence type="ECO:0000313" key="5">
    <source>
        <dbReference type="Proteomes" id="UP001519272"/>
    </source>
</evidence>
<keyword evidence="5" id="KW-1185">Reference proteome</keyword>
<dbReference type="InterPro" id="IPR005913">
    <property type="entry name" value="dTDP_dehydrorham_reduct"/>
</dbReference>
<sequence>MKLLILGGGGMAGHMLVQYFQQQGRHTCYYTTRNEDDSHGLFLDVADAVATEKVIDAVRPDVIINAIGILNQFAAMNIHEAYYINGLFPHYVEKLADRIRARLIHISSDCVFEGTKGSYTELDEPDGISVYAKTKALGEVKQRGHLTIRTSIIGPELKNNGIGLMHWFMNATGEVSGYRNVLWNGVTTLELAKVIDQLLSSSLSGLIHLCHPIPISKHDLLVLFQKIWQRGHVTITPSDTPILDRTLVSTRTDWSHDTPSYFEMLKELEAWMRKTSLAAKRY</sequence>
<dbReference type="Proteomes" id="UP001519272">
    <property type="component" value="Unassembled WGS sequence"/>
</dbReference>
<comment type="similarity">
    <text evidence="1 2">Belongs to the dTDP-4-dehydrorhamnose reductase family.</text>
</comment>
<dbReference type="GO" id="GO:0008831">
    <property type="term" value="F:dTDP-4-dehydrorhamnose reductase activity"/>
    <property type="evidence" value="ECO:0007669"/>
    <property type="project" value="UniProtKB-EC"/>
</dbReference>
<keyword evidence="2 4" id="KW-0560">Oxidoreductase</keyword>
<dbReference type="SUPFAM" id="SSF51735">
    <property type="entry name" value="NAD(P)-binding Rossmann-fold domains"/>
    <property type="match status" value="1"/>
</dbReference>
<evidence type="ECO:0000259" key="3">
    <source>
        <dbReference type="Pfam" id="PF04321"/>
    </source>
</evidence>
<comment type="caution">
    <text evidence="4">The sequence shown here is derived from an EMBL/GenBank/DDBJ whole genome shotgun (WGS) entry which is preliminary data.</text>
</comment>
<dbReference type="InterPro" id="IPR029903">
    <property type="entry name" value="RmlD-like-bd"/>
</dbReference>
<dbReference type="CDD" id="cd05254">
    <property type="entry name" value="dTDP_HR_like_SDR_e"/>
    <property type="match status" value="1"/>
</dbReference>
<organism evidence="4 5">
    <name type="scientific">Paenibacillus turicensis</name>
    <dbReference type="NCBI Taxonomy" id="160487"/>
    <lineage>
        <taxon>Bacteria</taxon>
        <taxon>Bacillati</taxon>
        <taxon>Bacillota</taxon>
        <taxon>Bacilli</taxon>
        <taxon>Bacillales</taxon>
        <taxon>Paenibacillaceae</taxon>
        <taxon>Paenibacillus</taxon>
    </lineage>
</organism>
<name>A0ABS4FRA7_9BACL</name>
<evidence type="ECO:0000313" key="4">
    <source>
        <dbReference type="EMBL" id="MBP1905102.1"/>
    </source>
</evidence>
<accession>A0ABS4FRA7</accession>
<dbReference type="PANTHER" id="PTHR10491:SF4">
    <property type="entry name" value="METHIONINE ADENOSYLTRANSFERASE 2 SUBUNIT BETA"/>
    <property type="match status" value="1"/>
</dbReference>